<dbReference type="SUPFAM" id="SSF53335">
    <property type="entry name" value="S-adenosyl-L-methionine-dependent methyltransferases"/>
    <property type="match status" value="1"/>
</dbReference>
<dbReference type="AlphaFoldDB" id="A0A6C0E1S1"/>
<protein>
    <recommendedName>
        <fullName evidence="2">Methyltransferase</fullName>
    </recommendedName>
</protein>
<name>A0A6C0E1S1_9ZZZZ</name>
<evidence type="ECO:0008006" key="2">
    <source>
        <dbReference type="Google" id="ProtNLM"/>
    </source>
</evidence>
<sequence length="227" mass="26942">MFQYNDIQLISRKDTTELCEIMYRNYSDKSSLHKHHNYSLIYDEMFGKLRNREINILEIGIGSVNPTIPSNMTGGELGRIYRPGASIRGWYEYFPNANIYCCDIDRDILNFEEDRIHGFYMDQTDEENIKNVLNNVLGNIKFDIIIDDGLHWFPVNCNVMHHLLPKLKRGGYYVIEDIEHTQYNYRYLDMQKLVNTNYQYIRLPNIHNTADNNLFILKKNGSEFDFN</sequence>
<proteinExistence type="predicted"/>
<reference evidence="1" key="1">
    <citation type="journal article" date="2020" name="Nature">
        <title>Giant virus diversity and host interactions through global metagenomics.</title>
        <authorList>
            <person name="Schulz F."/>
            <person name="Roux S."/>
            <person name="Paez-Espino D."/>
            <person name="Jungbluth S."/>
            <person name="Walsh D.A."/>
            <person name="Denef V.J."/>
            <person name="McMahon K.D."/>
            <person name="Konstantinidis K.T."/>
            <person name="Eloe-Fadrosh E.A."/>
            <person name="Kyrpides N.C."/>
            <person name="Woyke T."/>
        </authorList>
    </citation>
    <scope>NUCLEOTIDE SEQUENCE</scope>
    <source>
        <strain evidence="1">GVMAG-M-3300023179-111</strain>
    </source>
</reference>
<organism evidence="1">
    <name type="scientific">viral metagenome</name>
    <dbReference type="NCBI Taxonomy" id="1070528"/>
    <lineage>
        <taxon>unclassified sequences</taxon>
        <taxon>metagenomes</taxon>
        <taxon>organismal metagenomes</taxon>
    </lineage>
</organism>
<dbReference type="Gene3D" id="3.40.50.150">
    <property type="entry name" value="Vaccinia Virus protein VP39"/>
    <property type="match status" value="1"/>
</dbReference>
<dbReference type="InterPro" id="IPR029063">
    <property type="entry name" value="SAM-dependent_MTases_sf"/>
</dbReference>
<dbReference type="EMBL" id="MN739711">
    <property type="protein sequence ID" value="QHT22530.1"/>
    <property type="molecule type" value="Genomic_DNA"/>
</dbReference>
<accession>A0A6C0E1S1</accession>
<evidence type="ECO:0000313" key="1">
    <source>
        <dbReference type="EMBL" id="QHT22530.1"/>
    </source>
</evidence>